<dbReference type="EMBL" id="MN739104">
    <property type="protein sequence ID" value="QHS89070.1"/>
    <property type="molecule type" value="Genomic_DNA"/>
</dbReference>
<sequence>MRFFTGILMSLMTVIVRSLEMCEVPRAINSCVTFSVTSGTGCAWMCNYCANALGTNNYYFTDGICQYQTGGCVGNPQAGTQYTCCSA</sequence>
<dbReference type="AlphaFoldDB" id="A0A6C0BAL3"/>
<name>A0A6C0BAL3_9ZZZZ</name>
<organism evidence="1">
    <name type="scientific">viral metagenome</name>
    <dbReference type="NCBI Taxonomy" id="1070528"/>
    <lineage>
        <taxon>unclassified sequences</taxon>
        <taxon>metagenomes</taxon>
        <taxon>organismal metagenomes</taxon>
    </lineage>
</organism>
<accession>A0A6C0BAL3</accession>
<reference evidence="1" key="1">
    <citation type="journal article" date="2020" name="Nature">
        <title>Giant virus diversity and host interactions through global metagenomics.</title>
        <authorList>
            <person name="Schulz F."/>
            <person name="Roux S."/>
            <person name="Paez-Espino D."/>
            <person name="Jungbluth S."/>
            <person name="Walsh D.A."/>
            <person name="Denef V.J."/>
            <person name="McMahon K.D."/>
            <person name="Konstantinidis K.T."/>
            <person name="Eloe-Fadrosh E.A."/>
            <person name="Kyrpides N.C."/>
            <person name="Woyke T."/>
        </authorList>
    </citation>
    <scope>NUCLEOTIDE SEQUENCE</scope>
    <source>
        <strain evidence="1">GVMAG-M-3300010158-59</strain>
    </source>
</reference>
<protein>
    <submittedName>
        <fullName evidence="1">Uncharacterized protein</fullName>
    </submittedName>
</protein>
<proteinExistence type="predicted"/>
<evidence type="ECO:0000313" key="1">
    <source>
        <dbReference type="EMBL" id="QHS89070.1"/>
    </source>
</evidence>